<dbReference type="PROSITE" id="PS51257">
    <property type="entry name" value="PROKAR_LIPOPROTEIN"/>
    <property type="match status" value="1"/>
</dbReference>
<gene>
    <name evidence="1" type="ORF">EDD28_0163</name>
</gene>
<dbReference type="Gene3D" id="3.20.20.370">
    <property type="entry name" value="Glycoside hydrolase/deacetylase"/>
    <property type="match status" value="1"/>
</dbReference>
<dbReference type="SUPFAM" id="SSF88713">
    <property type="entry name" value="Glycoside hydrolase/deacetylase"/>
    <property type="match status" value="1"/>
</dbReference>
<dbReference type="CDD" id="cd10801">
    <property type="entry name" value="LamB_YcsF_like_1"/>
    <property type="match status" value="1"/>
</dbReference>
<dbReference type="GO" id="GO:0005975">
    <property type="term" value="P:carbohydrate metabolic process"/>
    <property type="evidence" value="ECO:0007669"/>
    <property type="project" value="InterPro"/>
</dbReference>
<dbReference type="OrthoDB" id="9773478at2"/>
<evidence type="ECO:0000313" key="1">
    <source>
        <dbReference type="EMBL" id="ROR95602.1"/>
    </source>
</evidence>
<proteinExistence type="predicted"/>
<dbReference type="Proteomes" id="UP000275356">
    <property type="component" value="Unassembled WGS sequence"/>
</dbReference>
<evidence type="ECO:0000313" key="2">
    <source>
        <dbReference type="Proteomes" id="UP000275356"/>
    </source>
</evidence>
<dbReference type="PANTHER" id="PTHR30292:SF0">
    <property type="entry name" value="5-OXOPROLINASE SUBUNIT A"/>
    <property type="match status" value="1"/>
</dbReference>
<keyword evidence="2" id="KW-1185">Reference proteome</keyword>
<dbReference type="InterPro" id="IPR011330">
    <property type="entry name" value="Glyco_hydro/deAcase_b/a-brl"/>
</dbReference>
<dbReference type="RefSeq" id="WP_123737895.1">
    <property type="nucleotide sequence ID" value="NZ_CALFQU010000003.1"/>
</dbReference>
<accession>A0A3N2D7D0</accession>
<dbReference type="PANTHER" id="PTHR30292">
    <property type="entry name" value="UNCHARACTERIZED PROTEIN YBGL-RELATED"/>
    <property type="match status" value="1"/>
</dbReference>
<comment type="caution">
    <text evidence="1">The sequence shown here is derived from an EMBL/GenBank/DDBJ whole genome shotgun (WGS) entry which is preliminary data.</text>
</comment>
<dbReference type="EMBL" id="RKHQ01000001">
    <property type="protein sequence ID" value="ROR95602.1"/>
    <property type="molecule type" value="Genomic_DNA"/>
</dbReference>
<sequence length="238" mass="24125">MTARPIGLNADLGEGAGSDDDLLALVTAASIACGGHAGDPASMRTAVRAAADRGVAVGAHPSYLDRDGFGRRDLAVPLVELRRQVLAQVRDLGRVADDAGVAVTHLKAHGALYNAAMVRADLALLLTEVAATALATPLPVYALPGSALATTADEAGLPVVREGFADRAVRPDGTLVPRSEPGAVLRDAAEVRGRMAILAPLVDTVCVHGDTPGALLIARAARDGLVDAGYGLVGAGPR</sequence>
<protein>
    <submittedName>
        <fullName evidence="1">UPF0271 protein</fullName>
    </submittedName>
</protein>
<name>A0A3N2D7D0_9MICO</name>
<dbReference type="InterPro" id="IPR005501">
    <property type="entry name" value="LamB/YcsF/PxpA-like"/>
</dbReference>
<organism evidence="1 2">
    <name type="scientific">Salana multivorans</name>
    <dbReference type="NCBI Taxonomy" id="120377"/>
    <lineage>
        <taxon>Bacteria</taxon>
        <taxon>Bacillati</taxon>
        <taxon>Actinomycetota</taxon>
        <taxon>Actinomycetes</taxon>
        <taxon>Micrococcales</taxon>
        <taxon>Beutenbergiaceae</taxon>
        <taxon>Salana</taxon>
    </lineage>
</organism>
<dbReference type="AlphaFoldDB" id="A0A3N2D7D0"/>
<dbReference type="Pfam" id="PF03746">
    <property type="entry name" value="LamB_YcsF"/>
    <property type="match status" value="1"/>
</dbReference>
<reference evidence="1 2" key="1">
    <citation type="submission" date="2018-11" db="EMBL/GenBank/DDBJ databases">
        <title>Sequencing the genomes of 1000 actinobacteria strains.</title>
        <authorList>
            <person name="Klenk H.-P."/>
        </authorList>
    </citation>
    <scope>NUCLEOTIDE SEQUENCE [LARGE SCALE GENOMIC DNA]</scope>
    <source>
        <strain evidence="1 2">DSM 13521</strain>
    </source>
</reference>